<organism evidence="14 15">
    <name type="scientific">Christensenella hongkongensis</name>
    <dbReference type="NCBI Taxonomy" id="270498"/>
    <lineage>
        <taxon>Bacteria</taxon>
        <taxon>Bacillati</taxon>
        <taxon>Bacillota</taxon>
        <taxon>Clostridia</taxon>
        <taxon>Christensenellales</taxon>
        <taxon>Christensenellaceae</taxon>
        <taxon>Christensenella</taxon>
    </lineage>
</organism>
<feature type="modified residue" description="N6-(pyridoxal phosphate)lysine" evidence="12">
    <location>
        <position position="86"/>
    </location>
</feature>
<dbReference type="FunFam" id="3.40.50.1100:FF:000001">
    <property type="entry name" value="Tryptophan synthase beta chain"/>
    <property type="match status" value="1"/>
</dbReference>
<evidence type="ECO:0000256" key="1">
    <source>
        <dbReference type="ARBA" id="ARBA00001933"/>
    </source>
</evidence>
<dbReference type="AlphaFoldDB" id="A0A0M2NH53"/>
<evidence type="ECO:0000256" key="4">
    <source>
        <dbReference type="ARBA" id="ARBA00009982"/>
    </source>
</evidence>
<comment type="pathway">
    <text evidence="3 12">Amino-acid biosynthesis; L-tryptophan biosynthesis; L-tryptophan from chorismate: step 5/5.</text>
</comment>
<dbReference type="PATRIC" id="fig|270498.16.peg.2313"/>
<comment type="catalytic activity">
    <reaction evidence="11 12">
        <text>(1S,2R)-1-C-(indol-3-yl)glycerol 3-phosphate + L-serine = D-glyceraldehyde 3-phosphate + L-tryptophan + H2O</text>
        <dbReference type="Rhea" id="RHEA:10532"/>
        <dbReference type="ChEBI" id="CHEBI:15377"/>
        <dbReference type="ChEBI" id="CHEBI:33384"/>
        <dbReference type="ChEBI" id="CHEBI:57912"/>
        <dbReference type="ChEBI" id="CHEBI:58866"/>
        <dbReference type="ChEBI" id="CHEBI:59776"/>
        <dbReference type="EC" id="4.2.1.20"/>
    </reaction>
</comment>
<dbReference type="InterPro" id="IPR036052">
    <property type="entry name" value="TrpB-like_PALP_sf"/>
</dbReference>
<dbReference type="UniPathway" id="UPA00035">
    <property type="reaction ID" value="UER00044"/>
</dbReference>
<keyword evidence="15" id="KW-1185">Reference proteome</keyword>
<dbReference type="PIRSF" id="PIRSF001413">
    <property type="entry name" value="Trp_syn_beta"/>
    <property type="match status" value="1"/>
</dbReference>
<dbReference type="Pfam" id="PF00291">
    <property type="entry name" value="PALP"/>
    <property type="match status" value="1"/>
</dbReference>
<comment type="subunit">
    <text evidence="5 12">Tetramer of two alpha and two beta chains.</text>
</comment>
<keyword evidence="8 12" id="KW-0663">Pyridoxal phosphate</keyword>
<comment type="function">
    <text evidence="2 12">The beta subunit is responsible for the synthesis of L-tryptophan from indole and L-serine.</text>
</comment>
<comment type="similarity">
    <text evidence="4 12">Belongs to the TrpB family.</text>
</comment>
<keyword evidence="7 12" id="KW-0822">Tryptophan biosynthesis</keyword>
<dbReference type="HAMAP" id="MF_00133">
    <property type="entry name" value="Trp_synth_beta"/>
    <property type="match status" value="1"/>
</dbReference>
<dbReference type="PANTHER" id="PTHR48077">
    <property type="entry name" value="TRYPTOPHAN SYNTHASE-RELATED"/>
    <property type="match status" value="1"/>
</dbReference>
<dbReference type="STRING" id="270498.CHK_2772"/>
<dbReference type="PANTHER" id="PTHR48077:SF3">
    <property type="entry name" value="TRYPTOPHAN SYNTHASE"/>
    <property type="match status" value="1"/>
</dbReference>
<dbReference type="GO" id="GO:0005737">
    <property type="term" value="C:cytoplasm"/>
    <property type="evidence" value="ECO:0007669"/>
    <property type="project" value="TreeGrafter"/>
</dbReference>
<proteinExistence type="inferred from homology"/>
<reference evidence="14 15" key="1">
    <citation type="submission" date="2015-04" db="EMBL/GenBank/DDBJ databases">
        <title>Draft genome sequence of bacteremic isolate Catabacter hongkongensis type strain HKU16T.</title>
        <authorList>
            <person name="Lau S.K."/>
            <person name="Teng J.L."/>
            <person name="Huang Y."/>
            <person name="Curreem S.O."/>
            <person name="Tsui S.K."/>
            <person name="Woo P.C."/>
        </authorList>
    </citation>
    <scope>NUCLEOTIDE SEQUENCE [LARGE SCALE GENOMIC DNA]</scope>
    <source>
        <strain evidence="14 15">HKU16</strain>
    </source>
</reference>
<gene>
    <name evidence="12" type="primary">trpB</name>
    <name evidence="14" type="ORF">CHK_2772</name>
</gene>
<evidence type="ECO:0000313" key="15">
    <source>
        <dbReference type="Proteomes" id="UP000034076"/>
    </source>
</evidence>
<dbReference type="OrthoDB" id="9766131at2"/>
<protein>
    <recommendedName>
        <fullName evidence="12">Tryptophan synthase beta chain</fullName>
        <ecNumber evidence="12">4.2.1.20</ecNumber>
    </recommendedName>
</protein>
<feature type="domain" description="Tryptophan synthase beta chain-like PALP" evidence="13">
    <location>
        <begin position="53"/>
        <end position="376"/>
    </location>
</feature>
<comment type="cofactor">
    <cofactor evidence="1 12">
        <name>pyridoxal 5'-phosphate</name>
        <dbReference type="ChEBI" id="CHEBI:597326"/>
    </cofactor>
</comment>
<sequence length="395" mass="43120">MSGKGRFGKHGGQYLPETLMNAIIELEEAYNHYKDDKEFQNELADLLKNYAGRPSLLYFARRMTQDLGGAKIYLKREDLNHTGSHKINNVLGQVLLAKKMGKTRVIAETGAGQHGVATATAAALMGMECEVFMGREDTKRQALNVYRMELLGAKVHPVTSGTMTLKDAVNETLREWTSRILDTHYVLGSVMGPHPFPTIVRDFQSVIGKEVRQEILEREGKLPDVLLACVGGGSNAMGLFYDFIGEEGVKLIGCEAAGCGADTDQNAATIANGTPGIFHGMKSYFCQDEYGQIAPVYSISAGLDYPGIGPEHAYLHDTGRAQYVPVTDDEAVEAFEYLSRTEGIIPAIESAHAVAYAKKLAPEMEKDKVIVVNLSGRGDKDVAAIARYRGVDIHD</sequence>
<dbReference type="FunFam" id="3.40.50.1100:FF:000004">
    <property type="entry name" value="Tryptophan synthase beta chain"/>
    <property type="match status" value="1"/>
</dbReference>
<evidence type="ECO:0000256" key="5">
    <source>
        <dbReference type="ARBA" id="ARBA00011270"/>
    </source>
</evidence>
<evidence type="ECO:0000256" key="10">
    <source>
        <dbReference type="ARBA" id="ARBA00023239"/>
    </source>
</evidence>
<dbReference type="EMBL" id="LAYJ01000123">
    <property type="protein sequence ID" value="KKI49752.1"/>
    <property type="molecule type" value="Genomic_DNA"/>
</dbReference>
<keyword evidence="9 12" id="KW-0057">Aromatic amino acid biosynthesis</keyword>
<dbReference type="PROSITE" id="PS00168">
    <property type="entry name" value="TRP_SYNTHASE_BETA"/>
    <property type="match status" value="1"/>
</dbReference>
<dbReference type="InterPro" id="IPR006653">
    <property type="entry name" value="Trp_synth_b_CS"/>
</dbReference>
<keyword evidence="6 12" id="KW-0028">Amino-acid biosynthesis</keyword>
<evidence type="ECO:0000256" key="6">
    <source>
        <dbReference type="ARBA" id="ARBA00022605"/>
    </source>
</evidence>
<keyword evidence="10 12" id="KW-0456">Lyase</keyword>
<comment type="caution">
    <text evidence="14">The sequence shown here is derived from an EMBL/GenBank/DDBJ whole genome shotgun (WGS) entry which is preliminary data.</text>
</comment>
<evidence type="ECO:0000256" key="2">
    <source>
        <dbReference type="ARBA" id="ARBA00002786"/>
    </source>
</evidence>
<dbReference type="InterPro" id="IPR023026">
    <property type="entry name" value="Trp_synth_beta/beta-like"/>
</dbReference>
<evidence type="ECO:0000259" key="13">
    <source>
        <dbReference type="Pfam" id="PF00291"/>
    </source>
</evidence>
<evidence type="ECO:0000256" key="7">
    <source>
        <dbReference type="ARBA" id="ARBA00022822"/>
    </source>
</evidence>
<evidence type="ECO:0000256" key="3">
    <source>
        <dbReference type="ARBA" id="ARBA00004733"/>
    </source>
</evidence>
<dbReference type="CDD" id="cd06446">
    <property type="entry name" value="Trp-synth_B"/>
    <property type="match status" value="1"/>
</dbReference>
<dbReference type="NCBIfam" id="TIGR00263">
    <property type="entry name" value="trpB"/>
    <property type="match status" value="1"/>
</dbReference>
<dbReference type="SUPFAM" id="SSF53686">
    <property type="entry name" value="Tryptophan synthase beta subunit-like PLP-dependent enzymes"/>
    <property type="match status" value="1"/>
</dbReference>
<dbReference type="Proteomes" id="UP000034076">
    <property type="component" value="Unassembled WGS sequence"/>
</dbReference>
<dbReference type="GO" id="GO:0004834">
    <property type="term" value="F:tryptophan synthase activity"/>
    <property type="evidence" value="ECO:0007669"/>
    <property type="project" value="UniProtKB-UniRule"/>
</dbReference>
<evidence type="ECO:0000313" key="14">
    <source>
        <dbReference type="EMBL" id="KKI49752.1"/>
    </source>
</evidence>
<evidence type="ECO:0000256" key="8">
    <source>
        <dbReference type="ARBA" id="ARBA00022898"/>
    </source>
</evidence>
<evidence type="ECO:0000256" key="11">
    <source>
        <dbReference type="ARBA" id="ARBA00049047"/>
    </source>
</evidence>
<accession>A0A0M2NH53</accession>
<evidence type="ECO:0000256" key="9">
    <source>
        <dbReference type="ARBA" id="ARBA00023141"/>
    </source>
</evidence>
<dbReference type="RefSeq" id="WP_046444568.1">
    <property type="nucleotide sequence ID" value="NZ_JAXDTA010000148.1"/>
</dbReference>
<name>A0A0M2NH53_9FIRM</name>
<dbReference type="Gene3D" id="3.40.50.1100">
    <property type="match status" value="2"/>
</dbReference>
<dbReference type="EC" id="4.2.1.20" evidence="12"/>
<dbReference type="InterPro" id="IPR001926">
    <property type="entry name" value="TrpB-like_PALP"/>
</dbReference>
<evidence type="ECO:0000256" key="12">
    <source>
        <dbReference type="HAMAP-Rule" id="MF_00133"/>
    </source>
</evidence>
<dbReference type="InterPro" id="IPR006654">
    <property type="entry name" value="Trp_synth_beta"/>
</dbReference>